<gene>
    <name evidence="3" type="ORF">AU468_13720</name>
</gene>
<dbReference type="Gene3D" id="3.40.50.1980">
    <property type="entry name" value="Nitrogenase molybdenum iron protein domain"/>
    <property type="match status" value="2"/>
</dbReference>
<organism evidence="3 4">
    <name type="scientific">Alkalispirochaeta sphaeroplastigenens</name>
    <dbReference type="NCBI Taxonomy" id="1187066"/>
    <lineage>
        <taxon>Bacteria</taxon>
        <taxon>Pseudomonadati</taxon>
        <taxon>Spirochaetota</taxon>
        <taxon>Spirochaetia</taxon>
        <taxon>Spirochaetales</taxon>
        <taxon>Spirochaetaceae</taxon>
        <taxon>Alkalispirochaeta</taxon>
    </lineage>
</organism>
<dbReference type="RefSeq" id="WP_103681224.1">
    <property type="nucleotide sequence ID" value="NZ_LPWH01000123.1"/>
</dbReference>
<dbReference type="PANTHER" id="PTHR30535">
    <property type="entry name" value="VITAMIN B12-BINDING PROTEIN"/>
    <property type="match status" value="1"/>
</dbReference>
<dbReference type="AlphaFoldDB" id="A0A2S4JFR5"/>
<feature type="region of interest" description="Disordered" evidence="1">
    <location>
        <begin position="35"/>
        <end position="68"/>
    </location>
</feature>
<accession>A0A2S4JFR5</accession>
<evidence type="ECO:0000313" key="4">
    <source>
        <dbReference type="Proteomes" id="UP000237350"/>
    </source>
</evidence>
<sequence>MTRKKRAALLALGIIVATGGFSLAVPSLARWGLSPEARSGASPGGSSPEQGGGSAVVPSGPAGADSSWRRVQEGQDVHIVDSLGNRVPLRSYGEIIVLAAGAVETIFALGGGDRIIATVESRIPIAPAEETARLPTVGTVSRVSLEHLLMADPDLVIVDPMNPDLAGRLSSRGIPALVYNPASVKSILEHTEILGDLTEAGPEAREVVKTLGSLLEQRQRDREGQTPLRGLFIYTAHPMQAFASTSLAGDILRLLGVENLADPLTGARPIVSPEYLLTADPDFIWGAMSLQSVDDILLADQAVTMTRAGRENNIAIIPSTMIMRASVHLLEEIEGLAKKLPSPRP</sequence>
<feature type="compositionally biased region" description="Low complexity" evidence="1">
    <location>
        <begin position="35"/>
        <end position="49"/>
    </location>
</feature>
<dbReference type="EMBL" id="LPWH01000123">
    <property type="protein sequence ID" value="POQ98408.1"/>
    <property type="molecule type" value="Genomic_DNA"/>
</dbReference>
<protein>
    <recommendedName>
        <fullName evidence="2">Fe/B12 periplasmic-binding domain-containing protein</fullName>
    </recommendedName>
</protein>
<dbReference type="OrthoDB" id="9816357at2"/>
<dbReference type="Proteomes" id="UP000237350">
    <property type="component" value="Unassembled WGS sequence"/>
</dbReference>
<evidence type="ECO:0000256" key="1">
    <source>
        <dbReference type="SAM" id="MobiDB-lite"/>
    </source>
</evidence>
<reference evidence="4" key="1">
    <citation type="submission" date="2015-12" db="EMBL/GenBank/DDBJ databases">
        <authorList>
            <person name="Lodha T.D."/>
            <person name="Chintalapati S."/>
            <person name="Chintalapati V.R."/>
            <person name="Sravanthi T."/>
        </authorList>
    </citation>
    <scope>NUCLEOTIDE SEQUENCE [LARGE SCALE GENOMIC DNA]</scope>
    <source>
        <strain evidence="4">JC133</strain>
    </source>
</reference>
<dbReference type="PANTHER" id="PTHR30535:SF34">
    <property type="entry name" value="MOLYBDATE-BINDING PROTEIN MOLA"/>
    <property type="match status" value="1"/>
</dbReference>
<keyword evidence="4" id="KW-1185">Reference proteome</keyword>
<dbReference type="PROSITE" id="PS50983">
    <property type="entry name" value="FE_B12_PBP"/>
    <property type="match status" value="1"/>
</dbReference>
<comment type="caution">
    <text evidence="3">The sequence shown here is derived from an EMBL/GenBank/DDBJ whole genome shotgun (WGS) entry which is preliminary data.</text>
</comment>
<evidence type="ECO:0000313" key="3">
    <source>
        <dbReference type="EMBL" id="POQ98408.1"/>
    </source>
</evidence>
<dbReference type="InterPro" id="IPR002491">
    <property type="entry name" value="ABC_transptr_periplasmic_BD"/>
</dbReference>
<evidence type="ECO:0000259" key="2">
    <source>
        <dbReference type="PROSITE" id="PS50983"/>
    </source>
</evidence>
<feature type="domain" description="Fe/B12 periplasmic-binding" evidence="2">
    <location>
        <begin position="94"/>
        <end position="344"/>
    </location>
</feature>
<dbReference type="Pfam" id="PF01497">
    <property type="entry name" value="Peripla_BP_2"/>
    <property type="match status" value="1"/>
</dbReference>
<proteinExistence type="predicted"/>
<dbReference type="SUPFAM" id="SSF53807">
    <property type="entry name" value="Helical backbone' metal receptor"/>
    <property type="match status" value="1"/>
</dbReference>
<dbReference type="InterPro" id="IPR050902">
    <property type="entry name" value="ABC_Transporter_SBP"/>
</dbReference>
<name>A0A2S4JFR5_9SPIO</name>